<gene>
    <name evidence="3" type="ORF">QBC46DRAFT_312487</name>
</gene>
<dbReference type="EMBL" id="MU853788">
    <property type="protein sequence ID" value="KAK3941016.1"/>
    <property type="molecule type" value="Genomic_DNA"/>
</dbReference>
<dbReference type="AlphaFoldDB" id="A0AAN6S5V9"/>
<reference evidence="4" key="1">
    <citation type="journal article" date="2023" name="Mol. Phylogenet. Evol.">
        <title>Genome-scale phylogeny and comparative genomics of the fungal order Sordariales.</title>
        <authorList>
            <person name="Hensen N."/>
            <person name="Bonometti L."/>
            <person name="Westerberg I."/>
            <person name="Brannstrom I.O."/>
            <person name="Guillou S."/>
            <person name="Cros-Aarteil S."/>
            <person name="Calhoun S."/>
            <person name="Haridas S."/>
            <person name="Kuo A."/>
            <person name="Mondo S."/>
            <person name="Pangilinan J."/>
            <person name="Riley R."/>
            <person name="LaButti K."/>
            <person name="Andreopoulos B."/>
            <person name="Lipzen A."/>
            <person name="Chen C."/>
            <person name="Yan M."/>
            <person name="Daum C."/>
            <person name="Ng V."/>
            <person name="Clum A."/>
            <person name="Steindorff A."/>
            <person name="Ohm R.A."/>
            <person name="Martin F."/>
            <person name="Silar P."/>
            <person name="Natvig D.O."/>
            <person name="Lalanne C."/>
            <person name="Gautier V."/>
            <person name="Ament-Velasquez S.L."/>
            <person name="Kruys A."/>
            <person name="Hutchinson M.I."/>
            <person name="Powell A.J."/>
            <person name="Barry K."/>
            <person name="Miller A.N."/>
            <person name="Grigoriev I.V."/>
            <person name="Debuchy R."/>
            <person name="Gladieux P."/>
            <person name="Hiltunen Thoren M."/>
            <person name="Johannesson H."/>
        </authorList>
    </citation>
    <scope>NUCLEOTIDE SEQUENCE [LARGE SCALE GENOMIC DNA]</scope>
    <source>
        <strain evidence="4">CBS 340.73</strain>
    </source>
</reference>
<dbReference type="PANTHER" id="PTHR35391">
    <property type="entry name" value="C2H2-TYPE DOMAIN-CONTAINING PROTEIN-RELATED"/>
    <property type="match status" value="1"/>
</dbReference>
<protein>
    <submittedName>
        <fullName evidence="3">Uncharacterized protein</fullName>
    </submittedName>
</protein>
<dbReference type="PANTHER" id="PTHR35391:SF5">
    <property type="entry name" value="DUF6590 DOMAIN-CONTAINING PROTEIN"/>
    <property type="match status" value="1"/>
</dbReference>
<comment type="caution">
    <text evidence="3">The sequence shown here is derived from an EMBL/GenBank/DDBJ whole genome shotgun (WGS) entry which is preliminary data.</text>
</comment>
<feature type="compositionally biased region" description="Polar residues" evidence="2">
    <location>
        <begin position="301"/>
        <end position="312"/>
    </location>
</feature>
<feature type="region of interest" description="Disordered" evidence="2">
    <location>
        <begin position="277"/>
        <end position="312"/>
    </location>
</feature>
<feature type="coiled-coil region" evidence="1">
    <location>
        <begin position="623"/>
        <end position="657"/>
    </location>
</feature>
<keyword evidence="1" id="KW-0175">Coiled coil</keyword>
<feature type="compositionally biased region" description="Basic and acidic residues" evidence="2">
    <location>
        <begin position="138"/>
        <end position="148"/>
    </location>
</feature>
<dbReference type="Proteomes" id="UP001303473">
    <property type="component" value="Unassembled WGS sequence"/>
</dbReference>
<evidence type="ECO:0000313" key="4">
    <source>
        <dbReference type="Proteomes" id="UP001303473"/>
    </source>
</evidence>
<feature type="region of interest" description="Disordered" evidence="2">
    <location>
        <begin position="94"/>
        <end position="148"/>
    </location>
</feature>
<evidence type="ECO:0000313" key="3">
    <source>
        <dbReference type="EMBL" id="KAK3941016.1"/>
    </source>
</evidence>
<proteinExistence type="predicted"/>
<name>A0AAN6S5V9_9PEZI</name>
<evidence type="ECO:0000256" key="2">
    <source>
        <dbReference type="SAM" id="MobiDB-lite"/>
    </source>
</evidence>
<sequence length="843" mass="94807">MMESEKGEEEINVCFTECQYLFRNCLQLPAFHDDSWLDDRAADFNVWASAIKADTTGRPSLDYRLRNWPEVGAVIVDLLTSLRETLKKCLDHGGKSSLTKSLAATTPAEKSPEQSPVDEPADVWSDFSDDSGTAQQPDESRAFEQLPQEKVHISTTIDQLTRLSLAIKRSGNRRRAQKADESFDENRYEDLKRHLVFLILIGHSQSNLAEGSHSITSDPQINDTLQLTVVQRRLVHQNLLRHHRIQYATRTMADSKARSPDANVNKDSKKYSSLFSDFQDKGKQPAGQQLQSLQPVVAAKPSQSSQRNTAASVSFTATELGSQFDLPVPERRSASRTTVSRIGARQDYPKCPTSKGLFNCPYCCQTLSGEDLSAKSGTKWKGHVAQDILPYACIFEECEQAEELYAASNEWYTHMRNEHSTSQWLCDICPPVSRIEGRILSFESGQDWENHVIAEHPTAFPLEQIHVLAELAQRSAFVAPPCPLCLYAPEPGKKNEDNHTATHLHEFALRGLPGNADGRSTRSSGSEVAHSHIHDLDSDEEGDASFGNASIGAKVDRMIDIAWELEVDSELRVHCTTKVTEYAYILSQLKATTNTFRHRDLSSEVELEYEAILRSLTRICELLNQHIQTNEVDRRKLEEAEEELRIEFDTLESIIDATDASHDSSFQQVSLNFQEFLNLQRSSEDASQIGQGLSTAAVRSSQKKNRSIFTRALGKFLPGVHSPIGKSVEPVNMASNALFPPGDIRSSGEITARDVRECTKLVRQIVALRFDCWTLRNVNKPDRALELEKRKGAADYLILDLQSRVEFWTSCRSTWGDEDYKEVAWIAHTLAELRLHFFTEGCF</sequence>
<evidence type="ECO:0000256" key="1">
    <source>
        <dbReference type="SAM" id="Coils"/>
    </source>
</evidence>
<keyword evidence="4" id="KW-1185">Reference proteome</keyword>
<organism evidence="3 4">
    <name type="scientific">Diplogelasinospora grovesii</name>
    <dbReference type="NCBI Taxonomy" id="303347"/>
    <lineage>
        <taxon>Eukaryota</taxon>
        <taxon>Fungi</taxon>
        <taxon>Dikarya</taxon>
        <taxon>Ascomycota</taxon>
        <taxon>Pezizomycotina</taxon>
        <taxon>Sordariomycetes</taxon>
        <taxon>Sordariomycetidae</taxon>
        <taxon>Sordariales</taxon>
        <taxon>Diplogelasinosporaceae</taxon>
        <taxon>Diplogelasinospora</taxon>
    </lineage>
</organism>
<feature type="region of interest" description="Disordered" evidence="2">
    <location>
        <begin position="513"/>
        <end position="542"/>
    </location>
</feature>
<accession>A0AAN6S5V9</accession>